<comment type="caution">
    <text evidence="1">The sequence shown here is derived from an EMBL/GenBank/DDBJ whole genome shotgun (WGS) entry which is preliminary data.</text>
</comment>
<proteinExistence type="predicted"/>
<protein>
    <submittedName>
        <fullName evidence="1">Uncharacterized protein</fullName>
    </submittedName>
</protein>
<dbReference type="EMBL" id="LAZR01001810">
    <property type="protein sequence ID" value="KKN38689.1"/>
    <property type="molecule type" value="Genomic_DNA"/>
</dbReference>
<accession>A0A0F9Q872</accession>
<name>A0A0F9Q872_9ZZZZ</name>
<organism evidence="1">
    <name type="scientific">marine sediment metagenome</name>
    <dbReference type="NCBI Taxonomy" id="412755"/>
    <lineage>
        <taxon>unclassified sequences</taxon>
        <taxon>metagenomes</taxon>
        <taxon>ecological metagenomes</taxon>
    </lineage>
</organism>
<reference evidence="1" key="1">
    <citation type="journal article" date="2015" name="Nature">
        <title>Complex archaea that bridge the gap between prokaryotes and eukaryotes.</title>
        <authorList>
            <person name="Spang A."/>
            <person name="Saw J.H."/>
            <person name="Jorgensen S.L."/>
            <person name="Zaremba-Niedzwiedzka K."/>
            <person name="Martijn J."/>
            <person name="Lind A.E."/>
            <person name="van Eijk R."/>
            <person name="Schleper C."/>
            <person name="Guy L."/>
            <person name="Ettema T.J."/>
        </authorList>
    </citation>
    <scope>NUCLEOTIDE SEQUENCE</scope>
</reference>
<gene>
    <name evidence="1" type="ORF">LCGC14_0750870</name>
</gene>
<sequence length="64" mass="7576">MMIMEDECLKCGDFTFEHMDQYVVYLTEKDLANGIGAGDFCKECFQEYQKQENKEYFVKKLVIS</sequence>
<dbReference type="AlphaFoldDB" id="A0A0F9Q872"/>
<evidence type="ECO:0000313" key="1">
    <source>
        <dbReference type="EMBL" id="KKN38689.1"/>
    </source>
</evidence>